<dbReference type="InterPro" id="IPR029016">
    <property type="entry name" value="GAF-like_dom_sf"/>
</dbReference>
<reference evidence="2 3" key="1">
    <citation type="submission" date="2023-04" db="EMBL/GenBank/DDBJ databases">
        <title>Forest soil microbial communities from Buena Vista Peninsula, Colon Province, Panama.</title>
        <authorList>
            <person name="Bouskill N."/>
        </authorList>
    </citation>
    <scope>NUCLEOTIDE SEQUENCE [LARGE SCALE GENOMIC DNA]</scope>
    <source>
        <strain evidence="2 3">AC80</strain>
    </source>
</reference>
<protein>
    <submittedName>
        <fullName evidence="2">ATPase/class 3 adenylate cyclase</fullName>
    </submittedName>
</protein>
<name>A0ABT6L713_9MYCO</name>
<accession>A0ABT6L713</accession>
<dbReference type="SMART" id="SM00044">
    <property type="entry name" value="CYCc"/>
    <property type="match status" value="1"/>
</dbReference>
<dbReference type="InterPro" id="IPR027417">
    <property type="entry name" value="P-loop_NTPase"/>
</dbReference>
<sequence>MTNPVLDIDGRVVGRSPELTDLRAAIAEAGRGGGTCVLLSGAPGVGKSTLMQAFGVEVSRRDCVFAYGRFQDGAPAPYSALGDALGAMVRTMESADCTERDRWHADLQRGMSALGGTLTELVPDLAQLPSDAPQTVDVDAADARRRLQRAVTRLVSTTASYRPVVLAVDDLQWADQDSLLLLSELLTVSIRNLLILGAHRTGEFDPSAAGFASANLHHVDLAPLSAKDLEDLLAAVCGRAVELGEVAAEFHHRTGGNPLQVRQLLYRAQREGALSPVGADGRSTWDLRVLSSLEITSSAAEFLGRYLEQLRPAHRSVLSSLACIGAEFDLADATTAAAQPTDLVAQALWSAQELRLLEAIDSRGRRIANTISHAARYRFSHDRVAEAARADLSEDARRETHLRIARRLVGQGDDRLFEAARHVAIGGHGLADDERTRFVEVLRRAAGKARAQASFPLTLEYCRDGLDLLGEHRWTAHLAVSRELQLDAAEAALLIGDAAALHALLDEADAVLSEPADRARLAYLRLKGQVTQNRLKEALETGLQALDGLGEPLPLNPGKPRMANALVRMKLTTRRWTTDRLLRLPRCEDQRVIQIQLILAELRSLSYIIRPNLIPLIVRKQLDLTLDHGHTPSSPSVLASYGLLLVITGDLAGSQRFGEVGLQLAERAEYRRARPETLFIYLDFIRHWRHPLRDGLAQLRSAVAEALDNGDQEYAGFLAAVLLAQSFWVGRPLAEIDTLAQTLIPEIRSQPVPCALCEALQQLCLNLMGRSEDPFLLAGESGYDERELLPAARREGNEVALSVAANLKQGLHFWSGDYPGAVGATDEAMEHLGGMAGNAVLQLVHLIGALSRIHVAPGDRATKKSVRRALALHRNWAAGAPANYAAPYALLQGAWARTQGLHSKAERYLDRAIGLADVHQLPMIGALAHEEAAALYAQTARTTLSEQMLRTAYQGWLNLGVALRTDRLARVHPWLLSRDLVQAGTAGIDPASAHRLVRALPAAQTPDSLAQILLGTVADATGAARVLLLTGEGEHLTVRAVHERGHTTMIDGPWTEVNHDPSLIQRVVGSDRPLVVAADPVRRTATPAILAVPIRVQDKTIGVVYAEHDGVHRAFTPADEESVSFLCAQAAAPMWNFELQERLRAADEYRQSLMDAQSKFVPNELLRILDIDDLRRVHSGYRVERRMTVLISDIRGYTTLLEDMNVADASNLAMGYLRAVELPIVSCNGMIQDVRGDEIVAVFESESDAVRAGLAMLRSLRDHNQERLAHGSEELHVGIGINSGAVGVGLVGGVNRMVLTIIGDAVNLAARIESTNKRYGAALLVSDATIAGLGQPDQFDIRRMERVMVVNRRRPVTIYEVYNDDPAPLRDAKRSAQQAFDEAFALFDAGDTARARTAFQRCCGLLPEDPVAPLHLRHCDAVARGEMLPGQEVALVQK</sequence>
<dbReference type="PANTHER" id="PTHR43642:SF1">
    <property type="entry name" value="HYBRID SIGNAL TRANSDUCTION HISTIDINE KINASE G"/>
    <property type="match status" value="1"/>
</dbReference>
<feature type="domain" description="Guanylate cyclase" evidence="1">
    <location>
        <begin position="1188"/>
        <end position="1313"/>
    </location>
</feature>
<dbReference type="SMART" id="SM00065">
    <property type="entry name" value="GAF"/>
    <property type="match status" value="1"/>
</dbReference>
<dbReference type="InterPro" id="IPR001054">
    <property type="entry name" value="A/G_cyclase"/>
</dbReference>
<dbReference type="SUPFAM" id="SSF55073">
    <property type="entry name" value="Nucleotide cyclase"/>
    <property type="match status" value="1"/>
</dbReference>
<comment type="caution">
    <text evidence="2">The sequence shown here is derived from an EMBL/GenBank/DDBJ whole genome shotgun (WGS) entry which is preliminary data.</text>
</comment>
<evidence type="ECO:0000259" key="1">
    <source>
        <dbReference type="PROSITE" id="PS50125"/>
    </source>
</evidence>
<dbReference type="PANTHER" id="PTHR43642">
    <property type="entry name" value="HYBRID SIGNAL TRANSDUCTION HISTIDINE KINASE G"/>
    <property type="match status" value="1"/>
</dbReference>
<dbReference type="SUPFAM" id="SSF55781">
    <property type="entry name" value="GAF domain-like"/>
    <property type="match status" value="1"/>
</dbReference>
<keyword evidence="3" id="KW-1185">Reference proteome</keyword>
<dbReference type="InterPro" id="IPR053159">
    <property type="entry name" value="Hybrid_Histidine_Kinase"/>
</dbReference>
<evidence type="ECO:0000313" key="3">
    <source>
        <dbReference type="Proteomes" id="UP001160130"/>
    </source>
</evidence>
<dbReference type="RefSeq" id="WP_280835307.1">
    <property type="nucleotide sequence ID" value="NZ_JARXVE010000012.1"/>
</dbReference>
<dbReference type="Pfam" id="PF01590">
    <property type="entry name" value="GAF"/>
    <property type="match status" value="1"/>
</dbReference>
<dbReference type="EMBL" id="JARXVE010000012">
    <property type="protein sequence ID" value="MDH6198743.1"/>
    <property type="molecule type" value="Genomic_DNA"/>
</dbReference>
<dbReference type="PROSITE" id="PS50125">
    <property type="entry name" value="GUANYLATE_CYCLASE_2"/>
    <property type="match status" value="1"/>
</dbReference>
<dbReference type="Gene3D" id="3.30.70.1230">
    <property type="entry name" value="Nucleotide cyclase"/>
    <property type="match status" value="1"/>
</dbReference>
<dbReference type="Pfam" id="PF00211">
    <property type="entry name" value="Guanylate_cyc"/>
    <property type="match status" value="1"/>
</dbReference>
<dbReference type="InterPro" id="IPR041664">
    <property type="entry name" value="AAA_16"/>
</dbReference>
<dbReference type="InterPro" id="IPR029787">
    <property type="entry name" value="Nucleotide_cyclase"/>
</dbReference>
<proteinExistence type="predicted"/>
<dbReference type="Gene3D" id="3.40.50.300">
    <property type="entry name" value="P-loop containing nucleotide triphosphate hydrolases"/>
    <property type="match status" value="1"/>
</dbReference>
<dbReference type="Pfam" id="PF13191">
    <property type="entry name" value="AAA_16"/>
    <property type="match status" value="1"/>
</dbReference>
<dbReference type="Gene3D" id="3.30.450.40">
    <property type="match status" value="1"/>
</dbReference>
<dbReference type="Proteomes" id="UP001160130">
    <property type="component" value="Unassembled WGS sequence"/>
</dbReference>
<gene>
    <name evidence="2" type="ORF">M2272_005403</name>
</gene>
<organism evidence="2 3">
    <name type="scientific">Mycolicibacterium frederiksbergense</name>
    <dbReference type="NCBI Taxonomy" id="117567"/>
    <lineage>
        <taxon>Bacteria</taxon>
        <taxon>Bacillati</taxon>
        <taxon>Actinomycetota</taxon>
        <taxon>Actinomycetes</taxon>
        <taxon>Mycobacteriales</taxon>
        <taxon>Mycobacteriaceae</taxon>
        <taxon>Mycolicibacterium</taxon>
    </lineage>
</organism>
<dbReference type="SUPFAM" id="SSF52540">
    <property type="entry name" value="P-loop containing nucleoside triphosphate hydrolases"/>
    <property type="match status" value="1"/>
</dbReference>
<evidence type="ECO:0000313" key="2">
    <source>
        <dbReference type="EMBL" id="MDH6198743.1"/>
    </source>
</evidence>
<dbReference type="InterPro" id="IPR003018">
    <property type="entry name" value="GAF"/>
</dbReference>
<dbReference type="CDD" id="cd07302">
    <property type="entry name" value="CHD"/>
    <property type="match status" value="1"/>
</dbReference>